<dbReference type="InterPro" id="IPR003439">
    <property type="entry name" value="ABC_transporter-like_ATP-bd"/>
</dbReference>
<dbReference type="SMART" id="SM00382">
    <property type="entry name" value="AAA"/>
    <property type="match status" value="1"/>
</dbReference>
<gene>
    <name evidence="7" type="primary">potA</name>
    <name evidence="9" type="ORF">ACFOOG_08775</name>
</gene>
<dbReference type="SUPFAM" id="SSF52540">
    <property type="entry name" value="P-loop containing nucleoside triphosphate hydrolases"/>
    <property type="match status" value="1"/>
</dbReference>
<dbReference type="PROSITE" id="PS50893">
    <property type="entry name" value="ABC_TRANSPORTER_2"/>
    <property type="match status" value="1"/>
</dbReference>
<dbReference type="InterPro" id="IPR005893">
    <property type="entry name" value="PotA-like"/>
</dbReference>
<comment type="caution">
    <text evidence="9">The sequence shown here is derived from an EMBL/GenBank/DDBJ whole genome shotgun (WGS) entry which is preliminary data.</text>
</comment>
<dbReference type="InterPro" id="IPR050093">
    <property type="entry name" value="ABC_SmlMolc_Importer"/>
</dbReference>
<keyword evidence="5 7" id="KW-1278">Translocase</keyword>
<evidence type="ECO:0000256" key="4">
    <source>
        <dbReference type="ARBA" id="ARBA00022840"/>
    </source>
</evidence>
<reference evidence="10" key="1">
    <citation type="journal article" date="2019" name="Int. J. Syst. Evol. Microbiol.">
        <title>The Global Catalogue of Microorganisms (GCM) 10K type strain sequencing project: providing services to taxonomists for standard genome sequencing and annotation.</title>
        <authorList>
            <consortium name="The Broad Institute Genomics Platform"/>
            <consortium name="The Broad Institute Genome Sequencing Center for Infectious Disease"/>
            <person name="Wu L."/>
            <person name="Ma J."/>
        </authorList>
    </citation>
    <scope>NUCLEOTIDE SEQUENCE [LARGE SCALE GENOMIC DNA]</scope>
    <source>
        <strain evidence="10">IBRC 10765</strain>
    </source>
</reference>
<keyword evidence="1 7" id="KW-0813">Transport</keyword>
<dbReference type="Gene3D" id="2.40.50.100">
    <property type="match status" value="1"/>
</dbReference>
<sequence length="365" mass="40489">MSAKSVHLNMVTKEFKDDQGKTSTAVSQVNLKVEPGEFVTLLGPSGCGKTTTLRMVAGFETITTGDIFFGADNVRDVSPSKRDCTMVFQSYALFPHMSVYENVAYGLRIKKMSDTDIRSKVNSIFDIMNLRDYSARMPAQLSGGQQQRVALARALVMEPGVLLFDEPLSNLDAKLRLTMRDEIRRIQQEVGITTLYVTHDQAEAMSMSDRIVVMNQGRIEQVGTPVEIYQQPATEFVAGFIGSANFLRGVVVEKKNTQHAVKYPMGILQQFFEDDQAINGEEIVTAIRPEAISLHIEAPINLNGHNIVNGMVKKSVFMGQTQEYTVEINGINLDVHASNPISERVFTVGQEVSVAIPYDAMRKVN</sequence>
<keyword evidence="6 7" id="KW-0472">Membrane</keyword>
<evidence type="ECO:0000256" key="7">
    <source>
        <dbReference type="RuleBase" id="RU364083"/>
    </source>
</evidence>
<dbReference type="Gene3D" id="3.40.50.300">
    <property type="entry name" value="P-loop containing nucleotide triphosphate hydrolases"/>
    <property type="match status" value="1"/>
</dbReference>
<protein>
    <recommendedName>
        <fullName evidence="7">Spermidine/putrescine import ATP-binding protein PotA</fullName>
        <ecNumber evidence="7">7.6.2.11</ecNumber>
    </recommendedName>
</protein>
<keyword evidence="3 7" id="KW-0547">Nucleotide-binding</keyword>
<dbReference type="PANTHER" id="PTHR42781">
    <property type="entry name" value="SPERMIDINE/PUTRESCINE IMPORT ATP-BINDING PROTEIN POTA"/>
    <property type="match status" value="1"/>
</dbReference>
<evidence type="ECO:0000259" key="8">
    <source>
        <dbReference type="PROSITE" id="PS50893"/>
    </source>
</evidence>
<keyword evidence="4 7" id="KW-0067">ATP-binding</keyword>
<dbReference type="InterPro" id="IPR013611">
    <property type="entry name" value="Transp-assoc_OB_typ2"/>
</dbReference>
<accession>A0ABV7ZWG8</accession>
<dbReference type="EMBL" id="JBHRYR010000003">
    <property type="protein sequence ID" value="MFC3852923.1"/>
    <property type="molecule type" value="Genomic_DNA"/>
</dbReference>
<evidence type="ECO:0000256" key="1">
    <source>
        <dbReference type="ARBA" id="ARBA00022448"/>
    </source>
</evidence>
<evidence type="ECO:0000256" key="6">
    <source>
        <dbReference type="ARBA" id="ARBA00023136"/>
    </source>
</evidence>
<dbReference type="InterPro" id="IPR027417">
    <property type="entry name" value="P-loop_NTPase"/>
</dbReference>
<dbReference type="EC" id="7.6.2.11" evidence="7"/>
<comment type="function">
    <text evidence="7">Part of the ABC transporter complex PotABCD involved in spermidine/putrescine import. Responsible for energy coupling to the transport system.</text>
</comment>
<evidence type="ECO:0000256" key="3">
    <source>
        <dbReference type="ARBA" id="ARBA00022741"/>
    </source>
</evidence>
<feature type="domain" description="ABC transporter" evidence="8">
    <location>
        <begin position="6"/>
        <end position="241"/>
    </location>
</feature>
<dbReference type="RefSeq" id="WP_380695586.1">
    <property type="nucleotide sequence ID" value="NZ_JBHRYR010000003.1"/>
</dbReference>
<evidence type="ECO:0000313" key="9">
    <source>
        <dbReference type="EMBL" id="MFC3852923.1"/>
    </source>
</evidence>
<organism evidence="9 10">
    <name type="scientific">Saccharospirillum mangrovi</name>
    <dbReference type="NCBI Taxonomy" id="2161747"/>
    <lineage>
        <taxon>Bacteria</taxon>
        <taxon>Pseudomonadati</taxon>
        <taxon>Pseudomonadota</taxon>
        <taxon>Gammaproteobacteria</taxon>
        <taxon>Oceanospirillales</taxon>
        <taxon>Saccharospirillaceae</taxon>
        <taxon>Saccharospirillum</taxon>
    </lineage>
</organism>
<dbReference type="Pfam" id="PF00005">
    <property type="entry name" value="ABC_tran"/>
    <property type="match status" value="1"/>
</dbReference>
<dbReference type="Proteomes" id="UP001595617">
    <property type="component" value="Unassembled WGS sequence"/>
</dbReference>
<comment type="similarity">
    <text evidence="7">Belongs to the ABC transporter superfamily. Spermidine/putrescine importer (TC 3.A.1.11.1) family.</text>
</comment>
<dbReference type="GO" id="GO:0005524">
    <property type="term" value="F:ATP binding"/>
    <property type="evidence" value="ECO:0007669"/>
    <property type="project" value="UniProtKB-KW"/>
</dbReference>
<dbReference type="InterPro" id="IPR017871">
    <property type="entry name" value="ABC_transporter-like_CS"/>
</dbReference>
<dbReference type="InterPro" id="IPR008995">
    <property type="entry name" value="Mo/tungstate-bd_C_term_dom"/>
</dbReference>
<comment type="subunit">
    <text evidence="7">The complex is composed of two ATP-binding proteins (PotA), two transmembrane proteins (PotB and PotC) and a solute-binding protein (PotD).</text>
</comment>
<keyword evidence="10" id="KW-1185">Reference proteome</keyword>
<proteinExistence type="inferred from homology"/>
<evidence type="ECO:0000256" key="2">
    <source>
        <dbReference type="ARBA" id="ARBA00022475"/>
    </source>
</evidence>
<dbReference type="NCBIfam" id="TIGR01187">
    <property type="entry name" value="potA"/>
    <property type="match status" value="1"/>
</dbReference>
<comment type="catalytic activity">
    <reaction evidence="7">
        <text>ATP + H2O + polyamine-[polyamine-binding protein]Side 1 = ADP + phosphate + polyamineSide 2 + [polyamine-binding protein]Side 1.</text>
        <dbReference type="EC" id="7.6.2.11"/>
    </reaction>
</comment>
<dbReference type="InterPro" id="IPR003593">
    <property type="entry name" value="AAA+_ATPase"/>
</dbReference>
<evidence type="ECO:0000256" key="5">
    <source>
        <dbReference type="ARBA" id="ARBA00022967"/>
    </source>
</evidence>
<dbReference type="SUPFAM" id="SSF50331">
    <property type="entry name" value="MOP-like"/>
    <property type="match status" value="1"/>
</dbReference>
<dbReference type="PANTHER" id="PTHR42781:SF4">
    <property type="entry name" value="SPERMIDINE_PUTRESCINE IMPORT ATP-BINDING PROTEIN POTA"/>
    <property type="match status" value="1"/>
</dbReference>
<dbReference type="Pfam" id="PF08402">
    <property type="entry name" value="TOBE_2"/>
    <property type="match status" value="1"/>
</dbReference>
<dbReference type="PROSITE" id="PS00211">
    <property type="entry name" value="ABC_TRANSPORTER_1"/>
    <property type="match status" value="1"/>
</dbReference>
<keyword evidence="2 7" id="KW-1003">Cell membrane</keyword>
<name>A0ABV7ZWG8_9GAMM</name>
<evidence type="ECO:0000313" key="10">
    <source>
        <dbReference type="Proteomes" id="UP001595617"/>
    </source>
</evidence>